<evidence type="ECO:0000313" key="1">
    <source>
        <dbReference type="EMBL" id="ACN53411.1"/>
    </source>
</evidence>
<dbReference type="EMBL" id="CP001471">
    <property type="protein sequence ID" value="ACN53411.1"/>
    <property type="molecule type" value="Genomic_DNA"/>
</dbReference>
<gene>
    <name evidence="1" type="ORF">BSPA14S_H0029</name>
</gene>
<keyword evidence="1" id="KW-0614">Plasmid</keyword>
<name>C0RCF5_9SPIR</name>
<geneLocation type="plasmid" evidence="1 2">
    <name>A14S_lp28-3</name>
</geneLocation>
<dbReference type="Proteomes" id="UP000003481">
    <property type="component" value="Plasmid A14S_lp28-3"/>
</dbReference>
<organism evidence="1 2">
    <name type="scientific">Borreliella spielmanii A14S</name>
    <dbReference type="NCBI Taxonomy" id="498742"/>
    <lineage>
        <taxon>Bacteria</taxon>
        <taxon>Pseudomonadati</taxon>
        <taxon>Spirochaetota</taxon>
        <taxon>Spirochaetia</taxon>
        <taxon>Spirochaetales</taxon>
        <taxon>Borreliaceae</taxon>
        <taxon>Borreliella</taxon>
    </lineage>
</organism>
<dbReference type="AlphaFoldDB" id="C0RCF5"/>
<proteinExistence type="predicted"/>
<accession>C0RCF5</accession>
<sequence length="87" mass="10285">MAPSFHKVDRYFPSSKLCNNYDIKNTTLKLSNTRWTYSSFCTTNDRDINETLNLKAYYYKEIKTKVETARSKTLVDNALIDVRSYRI</sequence>
<reference evidence="1 2" key="1">
    <citation type="journal article" date="2012" name="J. Bacteriol.">
        <title>Whole-Genome Sequences of Borrelia bissettii, Borrelia valaisiana, and Borrelia spielmanii.</title>
        <authorList>
            <person name="Schutzer S.E."/>
            <person name="Fraser-Liggett C.M."/>
            <person name="Qiu W.G."/>
            <person name="Kraiczy P."/>
            <person name="Mongodin E.F."/>
            <person name="Dunn J.J."/>
            <person name="Luft B.J."/>
            <person name="Casjens S.R."/>
        </authorList>
    </citation>
    <scope>NUCLEOTIDE SEQUENCE [LARGE SCALE GENOMIC DNA]</scope>
    <source>
        <strain evidence="1 2">A14S</strain>
        <plasmid evidence="1 2">A14S_lp28-3</plasmid>
    </source>
</reference>
<protein>
    <submittedName>
        <fullName evidence="1">Uncharacterized protein</fullName>
    </submittedName>
</protein>
<dbReference type="HOGENOM" id="CLU_032903_10_6_12"/>
<evidence type="ECO:0000313" key="2">
    <source>
        <dbReference type="Proteomes" id="UP000003481"/>
    </source>
</evidence>